<reference evidence="2" key="1">
    <citation type="journal article" date="2015" name="PLoS Genet.">
        <title>Genome Sequence and Transcriptome Analyses of Chrysochromulina tobin: Metabolic Tools for Enhanced Algal Fitness in the Prominent Order Prymnesiales (Haptophyceae).</title>
        <authorList>
            <person name="Hovde B.T."/>
            <person name="Deodato C.R."/>
            <person name="Hunsperger H.M."/>
            <person name="Ryken S.A."/>
            <person name="Yost W."/>
            <person name="Jha R.K."/>
            <person name="Patterson J."/>
            <person name="Monnat R.J. Jr."/>
            <person name="Barlow S.B."/>
            <person name="Starkenburg S.R."/>
            <person name="Cattolico R.A."/>
        </authorList>
    </citation>
    <scope>NUCLEOTIDE SEQUENCE</scope>
    <source>
        <strain evidence="2">CCMP291</strain>
    </source>
</reference>
<gene>
    <name evidence="1" type="ORF">Ctob_009525</name>
</gene>
<accession>A0A0M0K3Z9</accession>
<proteinExistence type="predicted"/>
<sequence>MARVLEIASPELEIVVEVTPKWLALQQVLAFMAARGFHAYVLHEEYQVDRASSIIKPEFEPDPPRRLNEGELETLEQADIIFSRRDVAYL</sequence>
<organism evidence="1 2">
    <name type="scientific">Chrysochromulina tobinii</name>
    <dbReference type="NCBI Taxonomy" id="1460289"/>
    <lineage>
        <taxon>Eukaryota</taxon>
        <taxon>Haptista</taxon>
        <taxon>Haptophyta</taxon>
        <taxon>Prymnesiophyceae</taxon>
        <taxon>Prymnesiales</taxon>
        <taxon>Chrysochromulinaceae</taxon>
        <taxon>Chrysochromulina</taxon>
    </lineage>
</organism>
<evidence type="ECO:0000313" key="1">
    <source>
        <dbReference type="EMBL" id="KOO33108.1"/>
    </source>
</evidence>
<comment type="caution">
    <text evidence="1">The sequence shown here is derived from an EMBL/GenBank/DDBJ whole genome shotgun (WGS) entry which is preliminary data.</text>
</comment>
<dbReference type="AlphaFoldDB" id="A0A0M0K3Z9"/>
<dbReference type="EMBL" id="JWZX01001600">
    <property type="protein sequence ID" value="KOO33108.1"/>
    <property type="molecule type" value="Genomic_DNA"/>
</dbReference>
<name>A0A0M0K3Z9_9EUKA</name>
<dbReference type="Proteomes" id="UP000037460">
    <property type="component" value="Unassembled WGS sequence"/>
</dbReference>
<keyword evidence="2" id="KW-1185">Reference proteome</keyword>
<protein>
    <submittedName>
        <fullName evidence="1">Uncharacterized protein</fullName>
    </submittedName>
</protein>
<evidence type="ECO:0000313" key="2">
    <source>
        <dbReference type="Proteomes" id="UP000037460"/>
    </source>
</evidence>